<dbReference type="InterPro" id="IPR002885">
    <property type="entry name" value="PPR_rpt"/>
</dbReference>
<dbReference type="EMBL" id="SDAM02000019">
    <property type="protein sequence ID" value="KAH6836803.1"/>
    <property type="molecule type" value="Genomic_DNA"/>
</dbReference>
<evidence type="ECO:0000256" key="3">
    <source>
        <dbReference type="PROSITE-ProRule" id="PRU00708"/>
    </source>
</evidence>
<feature type="repeat" description="PPR" evidence="3">
    <location>
        <begin position="474"/>
        <end position="508"/>
    </location>
</feature>
<feature type="repeat" description="PPR" evidence="3">
    <location>
        <begin position="614"/>
        <end position="648"/>
    </location>
</feature>
<feature type="repeat" description="PPR" evidence="3">
    <location>
        <begin position="439"/>
        <end position="473"/>
    </location>
</feature>
<evidence type="ECO:0008006" key="6">
    <source>
        <dbReference type="Google" id="ProtNLM"/>
    </source>
</evidence>
<dbReference type="Pfam" id="PF12854">
    <property type="entry name" value="PPR_1"/>
    <property type="match status" value="1"/>
</dbReference>
<dbReference type="Proteomes" id="UP001190926">
    <property type="component" value="Unassembled WGS sequence"/>
</dbReference>
<feature type="repeat" description="PPR" evidence="3">
    <location>
        <begin position="745"/>
        <end position="779"/>
    </location>
</feature>
<feature type="repeat" description="PPR" evidence="3">
    <location>
        <begin position="369"/>
        <end position="403"/>
    </location>
</feature>
<feature type="repeat" description="PPR" evidence="3">
    <location>
        <begin position="299"/>
        <end position="333"/>
    </location>
</feature>
<evidence type="ECO:0000256" key="2">
    <source>
        <dbReference type="ARBA" id="ARBA00022737"/>
    </source>
</evidence>
<feature type="repeat" description="PPR" evidence="3">
    <location>
        <begin position="334"/>
        <end position="368"/>
    </location>
</feature>
<dbReference type="AlphaFoldDB" id="A0AAD4JN05"/>
<keyword evidence="2" id="KW-0677">Repeat</keyword>
<dbReference type="Pfam" id="PF13812">
    <property type="entry name" value="PPR_3"/>
    <property type="match status" value="1"/>
</dbReference>
<keyword evidence="5" id="KW-1185">Reference proteome</keyword>
<dbReference type="PANTHER" id="PTHR47941">
    <property type="entry name" value="PENTATRICOPEPTIDE REPEAT-CONTAINING PROTEIN 3, MITOCHONDRIAL"/>
    <property type="match status" value="1"/>
</dbReference>
<reference evidence="4 5" key="1">
    <citation type="journal article" date="2021" name="Nat. Commun.">
        <title>Incipient diploidization of the medicinal plant Perilla within 10,000 years.</title>
        <authorList>
            <person name="Zhang Y."/>
            <person name="Shen Q."/>
            <person name="Leng L."/>
            <person name="Zhang D."/>
            <person name="Chen S."/>
            <person name="Shi Y."/>
            <person name="Ning Z."/>
            <person name="Chen S."/>
        </authorList>
    </citation>
    <scope>NUCLEOTIDE SEQUENCE [LARGE SCALE GENOMIC DNA]</scope>
    <source>
        <strain evidence="5">cv. PC099</strain>
    </source>
</reference>
<dbReference type="Gene3D" id="1.25.40.10">
    <property type="entry name" value="Tetratricopeptide repeat domain"/>
    <property type="match status" value="7"/>
</dbReference>
<name>A0AAD4JN05_PERFH</name>
<dbReference type="Pfam" id="PF01535">
    <property type="entry name" value="PPR"/>
    <property type="match status" value="3"/>
</dbReference>
<feature type="repeat" description="PPR" evidence="3">
    <location>
        <begin position="404"/>
        <end position="438"/>
    </location>
</feature>
<dbReference type="PROSITE" id="PS51375">
    <property type="entry name" value="PPR"/>
    <property type="match status" value="12"/>
</dbReference>
<feature type="repeat" description="PPR" evidence="3">
    <location>
        <begin position="579"/>
        <end position="613"/>
    </location>
</feature>
<dbReference type="NCBIfam" id="TIGR00756">
    <property type="entry name" value="PPR"/>
    <property type="match status" value="11"/>
</dbReference>
<feature type="repeat" description="PPR" evidence="3">
    <location>
        <begin position="509"/>
        <end position="543"/>
    </location>
</feature>
<proteinExistence type="inferred from homology"/>
<evidence type="ECO:0000256" key="1">
    <source>
        <dbReference type="ARBA" id="ARBA00007626"/>
    </source>
</evidence>
<comment type="caution">
    <text evidence="4">The sequence shown here is derived from an EMBL/GenBank/DDBJ whole genome shotgun (WGS) entry which is preliminary data.</text>
</comment>
<gene>
    <name evidence="4" type="ORF">C2S53_008515</name>
</gene>
<protein>
    <recommendedName>
        <fullName evidence="6">Pentatricopeptide repeat-containing protein</fullName>
    </recommendedName>
</protein>
<feature type="repeat" description="PPR" evidence="3">
    <location>
        <begin position="264"/>
        <end position="298"/>
    </location>
</feature>
<accession>A0AAD4JN05</accession>
<evidence type="ECO:0000313" key="4">
    <source>
        <dbReference type="EMBL" id="KAH6836803.1"/>
    </source>
</evidence>
<feature type="repeat" description="PPR" evidence="3">
    <location>
        <begin position="649"/>
        <end position="683"/>
    </location>
</feature>
<comment type="similarity">
    <text evidence="1">Belongs to the PPR family. P subfamily.</text>
</comment>
<dbReference type="Pfam" id="PF13041">
    <property type="entry name" value="PPR_2"/>
    <property type="match status" value="6"/>
</dbReference>
<dbReference type="InterPro" id="IPR011990">
    <property type="entry name" value="TPR-like_helical_dom_sf"/>
</dbReference>
<sequence>MLLRAFRLQPLSQKPHFRAPHLQSLTTLSTAPHTVSVNDIVVSVSSLIKKPNWQKNSRLGNLVSHLSPHLVSRIIASHSGDVPLCLNFFKWACQNSTCCYDINSRIQLLHFLASDNLWGVMHKVLIFLIKECCSSQDDVLKLICAVEEMRENVGFRINYPCYSMLLMCLAKLDLGLIAFSVFKRMLEDGFVVSEMDYRMIVNALCKNGFVQAAEMFVSRALKLGFALDVHICTSLVLGNCRAREVGDALKVFALMSEEDGCGVNSVTYTILVHGLCEVGRLDEAFRLKEEMSKNGYKPSTHTYTVLIKAMCDKGLMNRAFGLLDEMMKKGCKPNVYTYTVLVDMLCIEGKIEEANGMFRKMLKDKLNPGIVTYNALINCYCKEGCVVLAFELLGLMERRQCKPNIRTYNELMEGFCNIGRPHKAVALLRKVMNNGLFPTGVTFNILISGFCRAGQLTMAFKILHSMSSIGLEPDQFSYTAFIDSLCKMGRLELAGVFLGLVIKKGIPVDEVMLTALIHGYCKTGKCRYALMLMEEMVKDGCLTGPHAFNIFLDVLGKEVKLVEENAMLGKMLKHGAVPSVVTYTSLVDGLCRAGDTATSLEMLELMKQVGCPPNIYTYTIVINGLCRSGKMEDAENLVVEMRRAAVSPNSITYALLIKSYVAAGRLDRAFEIVRTMFLDGCRPNNQIYSALLAGILALENAGLNDQSSSRGKFSVDSSSNLLFMEIGIYQAFQLLHRITDCGCDPSDAYSFLIIGLSRTGRIQEADILVQQMVSNGLTPNNDTCASMITHFCRCDDYTSALEWIKRFVVYGCVLSIDPYCSVIIGLRREGRIKEAESLISDLLSNAGVEDQRAVLPYLDFLVKGEEHCQFLELLKLIEQMGCKERPVM</sequence>
<organism evidence="4 5">
    <name type="scientific">Perilla frutescens var. hirtella</name>
    <name type="common">Perilla citriodora</name>
    <name type="synonym">Perilla setoyensis</name>
    <dbReference type="NCBI Taxonomy" id="608512"/>
    <lineage>
        <taxon>Eukaryota</taxon>
        <taxon>Viridiplantae</taxon>
        <taxon>Streptophyta</taxon>
        <taxon>Embryophyta</taxon>
        <taxon>Tracheophyta</taxon>
        <taxon>Spermatophyta</taxon>
        <taxon>Magnoliopsida</taxon>
        <taxon>eudicotyledons</taxon>
        <taxon>Gunneridae</taxon>
        <taxon>Pentapetalae</taxon>
        <taxon>asterids</taxon>
        <taxon>lamiids</taxon>
        <taxon>Lamiales</taxon>
        <taxon>Lamiaceae</taxon>
        <taxon>Nepetoideae</taxon>
        <taxon>Elsholtzieae</taxon>
        <taxon>Perilla</taxon>
    </lineage>
</organism>
<evidence type="ECO:0000313" key="5">
    <source>
        <dbReference type="Proteomes" id="UP001190926"/>
    </source>
</evidence>